<keyword evidence="3" id="KW-1185">Reference proteome</keyword>
<name>A0A8J5LD63_ZINOF</name>
<proteinExistence type="predicted"/>
<dbReference type="EMBL" id="JACMSC010000007">
    <property type="protein sequence ID" value="KAG6514039.1"/>
    <property type="molecule type" value="Genomic_DNA"/>
</dbReference>
<evidence type="ECO:0000313" key="2">
    <source>
        <dbReference type="EMBL" id="KAG6514039.1"/>
    </source>
</evidence>
<feature type="region of interest" description="Disordered" evidence="1">
    <location>
        <begin position="42"/>
        <end position="93"/>
    </location>
</feature>
<comment type="caution">
    <text evidence="2">The sequence shown here is derived from an EMBL/GenBank/DDBJ whole genome shotgun (WGS) entry which is preliminary data.</text>
</comment>
<gene>
    <name evidence="2" type="ORF">ZIOFF_024378</name>
</gene>
<evidence type="ECO:0000313" key="3">
    <source>
        <dbReference type="Proteomes" id="UP000734854"/>
    </source>
</evidence>
<dbReference type="AlphaFoldDB" id="A0A8J5LD63"/>
<protein>
    <submittedName>
        <fullName evidence="2">Uncharacterized protein</fullName>
    </submittedName>
</protein>
<evidence type="ECO:0000256" key="1">
    <source>
        <dbReference type="SAM" id="MobiDB-lite"/>
    </source>
</evidence>
<reference evidence="2 3" key="1">
    <citation type="submission" date="2020-08" db="EMBL/GenBank/DDBJ databases">
        <title>Plant Genome Project.</title>
        <authorList>
            <person name="Zhang R.-G."/>
        </authorList>
    </citation>
    <scope>NUCLEOTIDE SEQUENCE [LARGE SCALE GENOMIC DNA]</scope>
    <source>
        <tissue evidence="2">Rhizome</tissue>
    </source>
</reference>
<sequence length="105" mass="11739">MPTSPSLALSRNRQSERAYAMLSMNSVDGSNYESSDAGIYDYEEEEEEEEDGEGVEDEPNLVIEEGESIEGNDYGEDAFDANDPDLDPAEFENDEDFARALQDVR</sequence>
<dbReference type="PANTHER" id="PTHR47530">
    <property type="entry name" value="E3 UBIQUITIN LIGASE BIG BROTHER-RELATED"/>
    <property type="match status" value="1"/>
</dbReference>
<accession>A0A8J5LD63</accession>
<dbReference type="InterPro" id="IPR043312">
    <property type="entry name" value="AtBBR-like"/>
</dbReference>
<organism evidence="2 3">
    <name type="scientific">Zingiber officinale</name>
    <name type="common">Ginger</name>
    <name type="synonym">Amomum zingiber</name>
    <dbReference type="NCBI Taxonomy" id="94328"/>
    <lineage>
        <taxon>Eukaryota</taxon>
        <taxon>Viridiplantae</taxon>
        <taxon>Streptophyta</taxon>
        <taxon>Embryophyta</taxon>
        <taxon>Tracheophyta</taxon>
        <taxon>Spermatophyta</taxon>
        <taxon>Magnoliopsida</taxon>
        <taxon>Liliopsida</taxon>
        <taxon>Zingiberales</taxon>
        <taxon>Zingiberaceae</taxon>
        <taxon>Zingiber</taxon>
    </lineage>
</organism>
<dbReference type="PANTHER" id="PTHR47530:SF4">
    <property type="entry name" value="E3 UBIQUITIN LIGASE BIG BROTHER-RELATED"/>
    <property type="match status" value="1"/>
</dbReference>
<dbReference type="Proteomes" id="UP000734854">
    <property type="component" value="Unassembled WGS sequence"/>
</dbReference>